<evidence type="ECO:0000313" key="2">
    <source>
        <dbReference type="Proteomes" id="UP000790709"/>
    </source>
</evidence>
<keyword evidence="1" id="KW-0346">Stress response</keyword>
<comment type="caution">
    <text evidence="1">The sequence shown here is derived from an EMBL/GenBank/DDBJ whole genome shotgun (WGS) entry which is preliminary data.</text>
</comment>
<protein>
    <submittedName>
        <fullName evidence="1">Small heat shock protein</fullName>
    </submittedName>
</protein>
<proteinExistence type="predicted"/>
<dbReference type="Proteomes" id="UP000790709">
    <property type="component" value="Unassembled WGS sequence"/>
</dbReference>
<gene>
    <name evidence="1" type="ORF">BV22DRAFT_1029310</name>
</gene>
<evidence type="ECO:0000313" key="1">
    <source>
        <dbReference type="EMBL" id="KAH7929677.1"/>
    </source>
</evidence>
<dbReference type="EMBL" id="MU266339">
    <property type="protein sequence ID" value="KAH7929677.1"/>
    <property type="molecule type" value="Genomic_DNA"/>
</dbReference>
<reference evidence="1" key="1">
    <citation type="journal article" date="2021" name="New Phytol.">
        <title>Evolutionary innovations through gain and loss of genes in the ectomycorrhizal Boletales.</title>
        <authorList>
            <person name="Wu G."/>
            <person name="Miyauchi S."/>
            <person name="Morin E."/>
            <person name="Kuo A."/>
            <person name="Drula E."/>
            <person name="Varga T."/>
            <person name="Kohler A."/>
            <person name="Feng B."/>
            <person name="Cao Y."/>
            <person name="Lipzen A."/>
            <person name="Daum C."/>
            <person name="Hundley H."/>
            <person name="Pangilinan J."/>
            <person name="Johnson J."/>
            <person name="Barry K."/>
            <person name="LaButti K."/>
            <person name="Ng V."/>
            <person name="Ahrendt S."/>
            <person name="Min B."/>
            <person name="Choi I.G."/>
            <person name="Park H."/>
            <person name="Plett J.M."/>
            <person name="Magnuson J."/>
            <person name="Spatafora J.W."/>
            <person name="Nagy L.G."/>
            <person name="Henrissat B."/>
            <person name="Grigoriev I.V."/>
            <person name="Yang Z.L."/>
            <person name="Xu J."/>
            <person name="Martin F.M."/>
        </authorList>
    </citation>
    <scope>NUCLEOTIDE SEQUENCE</scope>
    <source>
        <strain evidence="1">KUC20120723A-06</strain>
    </source>
</reference>
<keyword evidence="2" id="KW-1185">Reference proteome</keyword>
<name>A0ACB8BW35_9AGAM</name>
<sequence>MSLARFYYDPSTEFDRLFDDALSARFHPHQAVTTNGRRAASTQRPSSFRPRMDLHENGSTNTVTATFELPGLKNEDINIDVHNSRLTIAGESTTSQEQDEAGYAVRERSYGKFSRVLQLPQGTKPEDVKAKMEHGVLTVTFPKASPEQQPVRIAIA</sequence>
<accession>A0ACB8BW35</accession>
<organism evidence="1 2">
    <name type="scientific">Leucogyrophana mollusca</name>
    <dbReference type="NCBI Taxonomy" id="85980"/>
    <lineage>
        <taxon>Eukaryota</taxon>
        <taxon>Fungi</taxon>
        <taxon>Dikarya</taxon>
        <taxon>Basidiomycota</taxon>
        <taxon>Agaricomycotina</taxon>
        <taxon>Agaricomycetes</taxon>
        <taxon>Agaricomycetidae</taxon>
        <taxon>Boletales</taxon>
        <taxon>Boletales incertae sedis</taxon>
        <taxon>Leucogyrophana</taxon>
    </lineage>
</organism>